<evidence type="ECO:0000313" key="1">
    <source>
        <dbReference type="EMBL" id="CAL1612426.1"/>
    </source>
</evidence>
<evidence type="ECO:0008006" key="3">
    <source>
        <dbReference type="Google" id="ProtNLM"/>
    </source>
</evidence>
<protein>
    <recommendedName>
        <fullName evidence="3">LINE-1 type transposase domain-containing 1</fullName>
    </recommendedName>
</protein>
<sequence length="133" mass="15565">MNQLIPQLLGEDNFDTAVPIERAHRSPTTARGSDTKPRTFLVKFLNFQDKIRILQLAREKQNLLYKGSKIHIFPDFSVALEKKRREFGDVKKKLRDLGIKYSMQYPCSLRITEDGKPRLFSCPAEVEDYVRHR</sequence>
<proteinExistence type="predicted"/>
<organism evidence="1 2">
    <name type="scientific">Knipowitschia caucasica</name>
    <name type="common">Caucasian dwarf goby</name>
    <name type="synonym">Pomatoschistus caucasicus</name>
    <dbReference type="NCBI Taxonomy" id="637954"/>
    <lineage>
        <taxon>Eukaryota</taxon>
        <taxon>Metazoa</taxon>
        <taxon>Chordata</taxon>
        <taxon>Craniata</taxon>
        <taxon>Vertebrata</taxon>
        <taxon>Euteleostomi</taxon>
        <taxon>Actinopterygii</taxon>
        <taxon>Neopterygii</taxon>
        <taxon>Teleostei</taxon>
        <taxon>Neoteleostei</taxon>
        <taxon>Acanthomorphata</taxon>
        <taxon>Gobiaria</taxon>
        <taxon>Gobiiformes</taxon>
        <taxon>Gobioidei</taxon>
        <taxon>Gobiidae</taxon>
        <taxon>Gobiinae</taxon>
        <taxon>Knipowitschia</taxon>
    </lineage>
</organism>
<accession>A0AAV2MGU4</accession>
<gene>
    <name evidence="1" type="ORF">KC01_LOCUS38747</name>
</gene>
<name>A0AAV2MGU4_KNICA</name>
<dbReference type="EMBL" id="OZ035829">
    <property type="protein sequence ID" value="CAL1612426.1"/>
    <property type="molecule type" value="Genomic_DNA"/>
</dbReference>
<dbReference type="Gene3D" id="3.30.250.20">
    <property type="entry name" value="L1 transposable element, C-terminal domain"/>
    <property type="match status" value="1"/>
</dbReference>
<dbReference type="PANTHER" id="PTHR11505">
    <property type="entry name" value="L1 TRANSPOSABLE ELEMENT-RELATED"/>
    <property type="match status" value="1"/>
</dbReference>
<reference evidence="1 2" key="1">
    <citation type="submission" date="2024-04" db="EMBL/GenBank/DDBJ databases">
        <authorList>
            <person name="Waldvogel A.-M."/>
            <person name="Schoenle A."/>
        </authorList>
    </citation>
    <scope>NUCLEOTIDE SEQUENCE [LARGE SCALE GENOMIC DNA]</scope>
</reference>
<dbReference type="InterPro" id="IPR004244">
    <property type="entry name" value="Transposase_22"/>
</dbReference>
<dbReference type="Proteomes" id="UP001497482">
    <property type="component" value="Chromosome 7"/>
</dbReference>
<evidence type="ECO:0000313" key="2">
    <source>
        <dbReference type="Proteomes" id="UP001497482"/>
    </source>
</evidence>
<keyword evidence="2" id="KW-1185">Reference proteome</keyword>
<dbReference type="AlphaFoldDB" id="A0AAV2MGU4"/>
<dbReference type="InterPro" id="IPR042566">
    <property type="entry name" value="L1_C"/>
</dbReference>